<evidence type="ECO:0000313" key="2">
    <source>
        <dbReference type="EMBL" id="CAH1793821.1"/>
    </source>
</evidence>
<accession>A0A8S4PKZ0</accession>
<dbReference type="InterPro" id="IPR050525">
    <property type="entry name" value="ECM_Assembly_Org"/>
</dbReference>
<dbReference type="EMBL" id="CAIIXF020000009">
    <property type="protein sequence ID" value="CAH1793821.1"/>
    <property type="molecule type" value="Genomic_DNA"/>
</dbReference>
<sequence>MMKSNSLVSGELCGDVVFVLQTSCNLDALIIDNAQAFMTSIAMELSDHQKSTMSLITYSDNAAEVITPRSPAKFQKTLSNDGIKREGDCPNDMKAMTANALQLVSQTSDKTVVDKLVVVLNDGISFDRKSNMDATLEQTKQEINKLKANGAKFATFNFYEDIKENNDDKNLQLEYELYDPILEMNFGADYRDQFVKKLFGMDGFLCAMSDEPPANLPPCVVPSLDLMYVIDRSVSISPENIEKVKQFLIDLSKRIKEESPDTSIGAISYNRHSFTELNFTKDLATIEKALRDISNTTRKGTYTDEALEKARLVLEGLVDNGNQQHHTKLIILITDGVTNHYPFLSKTDTSAAAQTRDTKFTINKAKLLAPDIDLMILGLPNIRSLKKNDTMAEAKFNASRGEWNGAIEARYGDENRLVTNLFTLEKMEGMADRFEGILDSMCRSSNTV</sequence>
<reference evidence="2" key="1">
    <citation type="submission" date="2022-03" db="EMBL/GenBank/DDBJ databases">
        <authorList>
            <person name="Martin C."/>
        </authorList>
    </citation>
    <scope>NUCLEOTIDE SEQUENCE</scope>
</reference>
<dbReference type="SMART" id="SM00327">
    <property type="entry name" value="VWA"/>
    <property type="match status" value="2"/>
</dbReference>
<dbReference type="CDD" id="cd00198">
    <property type="entry name" value="vWFA"/>
    <property type="match status" value="1"/>
</dbReference>
<name>A0A8S4PKZ0_OWEFU</name>
<dbReference type="InterPro" id="IPR036465">
    <property type="entry name" value="vWFA_dom_sf"/>
</dbReference>
<dbReference type="PROSITE" id="PS50234">
    <property type="entry name" value="VWFA"/>
    <property type="match status" value="2"/>
</dbReference>
<dbReference type="PRINTS" id="PR00453">
    <property type="entry name" value="VWFADOMAIN"/>
</dbReference>
<dbReference type="Pfam" id="PF00092">
    <property type="entry name" value="VWA"/>
    <property type="match status" value="2"/>
</dbReference>
<dbReference type="PANTHER" id="PTHR24020">
    <property type="entry name" value="COLLAGEN ALPHA"/>
    <property type="match status" value="1"/>
</dbReference>
<dbReference type="InterPro" id="IPR002035">
    <property type="entry name" value="VWF_A"/>
</dbReference>
<gene>
    <name evidence="2" type="ORF">OFUS_LOCUS18623</name>
</gene>
<protein>
    <recommendedName>
        <fullName evidence="1">VWFA domain-containing protein</fullName>
    </recommendedName>
</protein>
<keyword evidence="3" id="KW-1185">Reference proteome</keyword>
<organism evidence="2 3">
    <name type="scientific">Owenia fusiformis</name>
    <name type="common">Polychaete worm</name>
    <dbReference type="NCBI Taxonomy" id="6347"/>
    <lineage>
        <taxon>Eukaryota</taxon>
        <taxon>Metazoa</taxon>
        <taxon>Spiralia</taxon>
        <taxon>Lophotrochozoa</taxon>
        <taxon>Annelida</taxon>
        <taxon>Polychaeta</taxon>
        <taxon>Sedentaria</taxon>
        <taxon>Canalipalpata</taxon>
        <taxon>Sabellida</taxon>
        <taxon>Oweniida</taxon>
        <taxon>Oweniidae</taxon>
        <taxon>Owenia</taxon>
    </lineage>
</organism>
<comment type="caution">
    <text evidence="2">The sequence shown here is derived from an EMBL/GenBank/DDBJ whole genome shotgun (WGS) entry which is preliminary data.</text>
</comment>
<dbReference type="AlphaFoldDB" id="A0A8S4PKZ0"/>
<evidence type="ECO:0000313" key="3">
    <source>
        <dbReference type="Proteomes" id="UP000749559"/>
    </source>
</evidence>
<dbReference type="PANTHER" id="PTHR24020:SF87">
    <property type="entry name" value="COLLAGEN ALPHA-1(VI) CHAIN-LIKE"/>
    <property type="match status" value="1"/>
</dbReference>
<feature type="domain" description="VWFA" evidence="1">
    <location>
        <begin position="15"/>
        <end position="198"/>
    </location>
</feature>
<feature type="domain" description="VWFA" evidence="1">
    <location>
        <begin position="225"/>
        <end position="441"/>
    </location>
</feature>
<dbReference type="Gene3D" id="3.40.50.410">
    <property type="entry name" value="von Willebrand factor, type A domain"/>
    <property type="match status" value="2"/>
</dbReference>
<dbReference type="SUPFAM" id="SSF53300">
    <property type="entry name" value="vWA-like"/>
    <property type="match status" value="2"/>
</dbReference>
<evidence type="ECO:0000259" key="1">
    <source>
        <dbReference type="PROSITE" id="PS50234"/>
    </source>
</evidence>
<proteinExistence type="predicted"/>
<dbReference type="Proteomes" id="UP000749559">
    <property type="component" value="Unassembled WGS sequence"/>
</dbReference>
<dbReference type="OrthoDB" id="5973630at2759"/>